<dbReference type="Pfam" id="PF11248">
    <property type="entry name" value="DUF3046"/>
    <property type="match status" value="1"/>
</dbReference>
<dbReference type="InterPro" id="IPR021408">
    <property type="entry name" value="DUF3046"/>
</dbReference>
<comment type="caution">
    <text evidence="1">The sequence shown here is derived from an EMBL/GenBank/DDBJ whole genome shotgun (WGS) entry which is preliminary data.</text>
</comment>
<dbReference type="RefSeq" id="WP_166196545.1">
    <property type="nucleotide sequence ID" value="NZ_JAAOIV010000006.1"/>
</dbReference>
<organism evidence="1 2">
    <name type="scientific">Metallococcus carri</name>
    <dbReference type="NCBI Taxonomy" id="1656884"/>
    <lineage>
        <taxon>Bacteria</taxon>
        <taxon>Bacillati</taxon>
        <taxon>Actinomycetota</taxon>
        <taxon>Actinomycetes</taxon>
        <taxon>Micrococcales</taxon>
        <taxon>Dermacoccaceae</taxon>
        <taxon>Metallococcus</taxon>
    </lineage>
</organism>
<dbReference type="EMBL" id="JAAOIV010000006">
    <property type="protein sequence ID" value="NHN56109.1"/>
    <property type="molecule type" value="Genomic_DNA"/>
</dbReference>
<reference evidence="1" key="1">
    <citation type="submission" date="2020-03" db="EMBL/GenBank/DDBJ databases">
        <title>Draft sequencing of Calidifontibacter sp. DB0510.</title>
        <authorList>
            <person name="Kim D.-U."/>
        </authorList>
    </citation>
    <scope>NUCLEOTIDE SEQUENCE</scope>
    <source>
        <strain evidence="1">DB0510</strain>
    </source>
</reference>
<sequence>MRVSEFWRLVEDEFGDAYGRSLVRDHVIQSLGERTPAQALEAGIAPREVWRALCVDLQVPANRWLGRDLPLREKGAE</sequence>
<name>A0A967B161_9MICO</name>
<evidence type="ECO:0000313" key="2">
    <source>
        <dbReference type="Proteomes" id="UP000744769"/>
    </source>
</evidence>
<evidence type="ECO:0000313" key="1">
    <source>
        <dbReference type="EMBL" id="NHN56109.1"/>
    </source>
</evidence>
<dbReference type="Proteomes" id="UP000744769">
    <property type="component" value="Unassembled WGS sequence"/>
</dbReference>
<gene>
    <name evidence="1" type="ORF">G9U51_10005</name>
</gene>
<protein>
    <submittedName>
        <fullName evidence="1">DUF3046 domain-containing protein</fullName>
    </submittedName>
</protein>
<keyword evidence="2" id="KW-1185">Reference proteome</keyword>
<dbReference type="AlphaFoldDB" id="A0A967B161"/>
<proteinExistence type="predicted"/>
<accession>A0A967B161</accession>